<name>A0A9P6N8E2_9BASI</name>
<gene>
    <name evidence="1" type="ORF">CROQUDRAFT_99045</name>
</gene>
<organism evidence="1 2">
    <name type="scientific">Cronartium quercuum f. sp. fusiforme G11</name>
    <dbReference type="NCBI Taxonomy" id="708437"/>
    <lineage>
        <taxon>Eukaryota</taxon>
        <taxon>Fungi</taxon>
        <taxon>Dikarya</taxon>
        <taxon>Basidiomycota</taxon>
        <taxon>Pucciniomycotina</taxon>
        <taxon>Pucciniomycetes</taxon>
        <taxon>Pucciniales</taxon>
        <taxon>Coleosporiaceae</taxon>
        <taxon>Cronartium</taxon>
    </lineage>
</organism>
<proteinExistence type="predicted"/>
<accession>A0A9P6N8E2</accession>
<sequence>MDCTGAHGCRICLILATSRQVASSRLSKVPILKCSRSSSHLTSPHPMPFTKRLSTAPHKISIGTLDLLDHDQPKPWFALPLELFEQSLRPLSCSQPSARLVRPH</sequence>
<reference evidence="1" key="1">
    <citation type="submission" date="2013-11" db="EMBL/GenBank/DDBJ databases">
        <title>Genome sequence of the fusiform rust pathogen reveals effectors for host alternation and coevolution with pine.</title>
        <authorList>
            <consortium name="DOE Joint Genome Institute"/>
            <person name="Smith K."/>
            <person name="Pendleton A."/>
            <person name="Kubisiak T."/>
            <person name="Anderson C."/>
            <person name="Salamov A."/>
            <person name="Aerts A."/>
            <person name="Riley R."/>
            <person name="Clum A."/>
            <person name="Lindquist E."/>
            <person name="Ence D."/>
            <person name="Campbell M."/>
            <person name="Kronenberg Z."/>
            <person name="Feau N."/>
            <person name="Dhillon B."/>
            <person name="Hamelin R."/>
            <person name="Burleigh J."/>
            <person name="Smith J."/>
            <person name="Yandell M."/>
            <person name="Nelson C."/>
            <person name="Grigoriev I."/>
            <person name="Davis J."/>
        </authorList>
    </citation>
    <scope>NUCLEOTIDE SEQUENCE</scope>
    <source>
        <strain evidence="1">G11</strain>
    </source>
</reference>
<dbReference type="Proteomes" id="UP000886653">
    <property type="component" value="Unassembled WGS sequence"/>
</dbReference>
<dbReference type="AlphaFoldDB" id="A0A9P6N8E2"/>
<evidence type="ECO:0000313" key="2">
    <source>
        <dbReference type="Proteomes" id="UP000886653"/>
    </source>
</evidence>
<dbReference type="EMBL" id="MU167396">
    <property type="protein sequence ID" value="KAG0141223.1"/>
    <property type="molecule type" value="Genomic_DNA"/>
</dbReference>
<evidence type="ECO:0000313" key="1">
    <source>
        <dbReference type="EMBL" id="KAG0141223.1"/>
    </source>
</evidence>
<protein>
    <submittedName>
        <fullName evidence="1">Uncharacterized protein</fullName>
    </submittedName>
</protein>
<comment type="caution">
    <text evidence="1">The sequence shown here is derived from an EMBL/GenBank/DDBJ whole genome shotgun (WGS) entry which is preliminary data.</text>
</comment>
<keyword evidence="2" id="KW-1185">Reference proteome</keyword>